<evidence type="ECO:0000256" key="10">
    <source>
        <dbReference type="ARBA" id="ARBA00022691"/>
    </source>
</evidence>
<evidence type="ECO:0000256" key="12">
    <source>
        <dbReference type="ARBA" id="ARBA00029736"/>
    </source>
</evidence>
<dbReference type="HAMAP" id="MF_00605">
    <property type="entry name" value="TrmD"/>
    <property type="match status" value="1"/>
</dbReference>
<dbReference type="EC" id="2.1.1.228" evidence="5 15"/>
<evidence type="ECO:0000256" key="8">
    <source>
        <dbReference type="ARBA" id="ARBA00022603"/>
    </source>
</evidence>
<dbReference type="Gene3D" id="1.10.1270.20">
    <property type="entry name" value="tRNA(m1g37)methyltransferase, domain 2"/>
    <property type="match status" value="1"/>
</dbReference>
<evidence type="ECO:0000256" key="11">
    <source>
        <dbReference type="ARBA" id="ARBA00022694"/>
    </source>
</evidence>
<evidence type="ECO:0000259" key="17">
    <source>
        <dbReference type="Pfam" id="PF01746"/>
    </source>
</evidence>
<dbReference type="AlphaFoldDB" id="A0A345ZB19"/>
<dbReference type="SUPFAM" id="SSF75217">
    <property type="entry name" value="alpha/beta knot"/>
    <property type="match status" value="2"/>
</dbReference>
<dbReference type="GO" id="GO:0052906">
    <property type="term" value="F:tRNA (guanine(37)-N1)-methyltransferase activity"/>
    <property type="evidence" value="ECO:0007669"/>
    <property type="project" value="UniProtKB-UniRule"/>
</dbReference>
<dbReference type="InterPro" id="IPR029026">
    <property type="entry name" value="tRNA_m1G_MTases_N"/>
</dbReference>
<protein>
    <recommendedName>
        <fullName evidence="6 15">tRNA (guanine-N(1)-)-methyltransferase</fullName>
        <ecNumber evidence="5 15">2.1.1.228</ecNumber>
    </recommendedName>
    <alternativeName>
        <fullName evidence="12 15">M1G-methyltransferase</fullName>
    </alternativeName>
    <alternativeName>
        <fullName evidence="13 15">tRNA [GM37] methyltransferase</fullName>
    </alternativeName>
</protein>
<dbReference type="GO" id="GO:0005829">
    <property type="term" value="C:cytosol"/>
    <property type="evidence" value="ECO:0007669"/>
    <property type="project" value="TreeGrafter"/>
</dbReference>
<keyword evidence="8 15" id="KW-0489">Methyltransferase</keyword>
<organism evidence="19 20">
    <name type="scientific">Candidatus Chromulinivorax destructor</name>
    <dbReference type="NCBI Taxonomy" id="2066483"/>
    <lineage>
        <taxon>Bacteria</taxon>
        <taxon>Candidatus Babelota</taxon>
        <taxon>Candidatus Babeliae</taxon>
        <taxon>Candidatus Babeliales</taxon>
        <taxon>Candidatus Chromulinivoraceae</taxon>
        <taxon>Candidatus Chromulinivorax</taxon>
    </lineage>
</organism>
<dbReference type="Pfam" id="PF09936">
    <property type="entry name" value="Methyltrn_RNA_4"/>
    <property type="match status" value="1"/>
</dbReference>
<evidence type="ECO:0000256" key="5">
    <source>
        <dbReference type="ARBA" id="ARBA00012807"/>
    </source>
</evidence>
<evidence type="ECO:0000256" key="16">
    <source>
        <dbReference type="RuleBase" id="RU003464"/>
    </source>
</evidence>
<dbReference type="Pfam" id="PF01746">
    <property type="entry name" value="tRNA_m1G_MT"/>
    <property type="match status" value="1"/>
</dbReference>
<dbReference type="GO" id="GO:0002939">
    <property type="term" value="P:tRNA N1-guanine methylation"/>
    <property type="evidence" value="ECO:0007669"/>
    <property type="project" value="TreeGrafter"/>
</dbReference>
<evidence type="ECO:0000256" key="4">
    <source>
        <dbReference type="ARBA" id="ARBA00011738"/>
    </source>
</evidence>
<dbReference type="InterPro" id="IPR023148">
    <property type="entry name" value="tRNA_m1G_MeTrfase_C_sf"/>
</dbReference>
<dbReference type="RefSeq" id="WP_115585501.1">
    <property type="nucleotide sequence ID" value="NZ_CP025544.1"/>
</dbReference>
<dbReference type="Gene3D" id="3.40.1280.10">
    <property type="match status" value="2"/>
</dbReference>
<dbReference type="InterPro" id="IPR016009">
    <property type="entry name" value="tRNA_MeTrfase_TRMD/TRM10"/>
</dbReference>
<comment type="subcellular location">
    <subcellularLocation>
        <location evidence="2 15 16">Cytoplasm</location>
    </subcellularLocation>
</comment>
<dbReference type="NCBIfam" id="TIGR00088">
    <property type="entry name" value="trmD"/>
    <property type="match status" value="1"/>
</dbReference>
<keyword evidence="7 15" id="KW-0963">Cytoplasm</keyword>
<dbReference type="PANTHER" id="PTHR46417:SF1">
    <property type="entry name" value="TRNA (GUANINE-N(1)-)-METHYLTRANSFERASE"/>
    <property type="match status" value="1"/>
</dbReference>
<comment type="similarity">
    <text evidence="3 15 16">Belongs to the RNA methyltransferase TrmD family.</text>
</comment>
<dbReference type="InterPro" id="IPR002649">
    <property type="entry name" value="tRNA_m1G_MeTrfase_TrmD"/>
</dbReference>
<name>A0A345ZB19_9BACT</name>
<proteinExistence type="inferred from homology"/>
<evidence type="ECO:0000256" key="2">
    <source>
        <dbReference type="ARBA" id="ARBA00004496"/>
    </source>
</evidence>
<dbReference type="NCBIfam" id="NF000648">
    <property type="entry name" value="PRK00026.1"/>
    <property type="match status" value="1"/>
</dbReference>
<evidence type="ECO:0000256" key="3">
    <source>
        <dbReference type="ARBA" id="ARBA00007630"/>
    </source>
</evidence>
<feature type="domain" description="tRNA (guanine-N(1)-)-methyltransferase C-terminal" evidence="18">
    <location>
        <begin position="247"/>
        <end position="427"/>
    </location>
</feature>
<evidence type="ECO:0000313" key="20">
    <source>
        <dbReference type="Proteomes" id="UP000254834"/>
    </source>
</evidence>
<dbReference type="EMBL" id="CP025544">
    <property type="protein sequence ID" value="AXK60486.1"/>
    <property type="molecule type" value="Genomic_DNA"/>
</dbReference>
<dbReference type="KEGG" id="cdes:C0J27_01845"/>
<evidence type="ECO:0000256" key="6">
    <source>
        <dbReference type="ARBA" id="ARBA00014679"/>
    </source>
</evidence>
<evidence type="ECO:0000313" key="19">
    <source>
        <dbReference type="EMBL" id="AXK60486.1"/>
    </source>
</evidence>
<evidence type="ECO:0000256" key="1">
    <source>
        <dbReference type="ARBA" id="ARBA00002634"/>
    </source>
</evidence>
<evidence type="ECO:0000256" key="13">
    <source>
        <dbReference type="ARBA" id="ARBA00033392"/>
    </source>
</evidence>
<evidence type="ECO:0000256" key="7">
    <source>
        <dbReference type="ARBA" id="ARBA00022490"/>
    </source>
</evidence>
<comment type="catalytic activity">
    <reaction evidence="14 15 16">
        <text>guanosine(37) in tRNA + S-adenosyl-L-methionine = N(1)-methylguanosine(37) in tRNA + S-adenosyl-L-homocysteine + H(+)</text>
        <dbReference type="Rhea" id="RHEA:36899"/>
        <dbReference type="Rhea" id="RHEA-COMP:10145"/>
        <dbReference type="Rhea" id="RHEA-COMP:10147"/>
        <dbReference type="ChEBI" id="CHEBI:15378"/>
        <dbReference type="ChEBI" id="CHEBI:57856"/>
        <dbReference type="ChEBI" id="CHEBI:59789"/>
        <dbReference type="ChEBI" id="CHEBI:73542"/>
        <dbReference type="ChEBI" id="CHEBI:74269"/>
        <dbReference type="EC" id="2.1.1.228"/>
    </reaction>
</comment>
<evidence type="ECO:0000259" key="18">
    <source>
        <dbReference type="Pfam" id="PF09936"/>
    </source>
</evidence>
<gene>
    <name evidence="15" type="primary">trmD</name>
    <name evidence="19" type="ORF">C0J27_01845</name>
</gene>
<feature type="binding site" evidence="15">
    <location>
        <begin position="135"/>
        <end position="140"/>
    </location>
    <ligand>
        <name>S-adenosyl-L-methionine</name>
        <dbReference type="ChEBI" id="CHEBI:59789"/>
    </ligand>
</feature>
<feature type="domain" description="tRNA methyltransferase TRMD/TRM10-type" evidence="17">
    <location>
        <begin position="1"/>
        <end position="224"/>
    </location>
</feature>
<comment type="caution">
    <text evidence="15">Lacks conserved residue(s) required for the propagation of feature annotation.</text>
</comment>
<evidence type="ECO:0000256" key="9">
    <source>
        <dbReference type="ARBA" id="ARBA00022679"/>
    </source>
</evidence>
<dbReference type="OrthoDB" id="9807416at2"/>
<comment type="subunit">
    <text evidence="4 15 16">Homodimer.</text>
</comment>
<keyword evidence="20" id="KW-1185">Reference proteome</keyword>
<dbReference type="CDD" id="cd18085">
    <property type="entry name" value="TM1570-like"/>
    <property type="match status" value="1"/>
</dbReference>
<dbReference type="PANTHER" id="PTHR46417">
    <property type="entry name" value="TRNA (GUANINE-N(1)-)-METHYLTRANSFERASE"/>
    <property type="match status" value="1"/>
</dbReference>
<evidence type="ECO:0000256" key="15">
    <source>
        <dbReference type="HAMAP-Rule" id="MF_00605"/>
    </source>
</evidence>
<keyword evidence="9 15" id="KW-0808">Transferase</keyword>
<reference evidence="19 20" key="1">
    <citation type="submission" date="2017-12" db="EMBL/GenBank/DDBJ databases">
        <title>Chromulinavorax destructans is a abundant pathogen of dominant heterotrophic picoflagllates.</title>
        <authorList>
            <person name="Deeg C.M."/>
            <person name="Zimmer M."/>
            <person name="Suttle C.A."/>
        </authorList>
    </citation>
    <scope>NUCLEOTIDE SEQUENCE [LARGE SCALE GENOMIC DNA]</scope>
    <source>
        <strain evidence="19 20">SeV1</strain>
    </source>
</reference>
<keyword evidence="11 15" id="KW-0819">tRNA processing</keyword>
<comment type="function">
    <text evidence="1 15 16">Specifically methylates guanosine-37 in various tRNAs.</text>
</comment>
<accession>A0A345ZB19</accession>
<sequence>MNISVLTLFPELYKPFFDASLIKKAQEKGLVSCHTNNLLSYAPPKSRVDDTTFGHNAGMLIKPEIIDQAVTAGETALGTAYKIILSPQGKVMTQPRLQELYERIKDQKHIMLIASRYEGLDARVESHYADELVSVGNFVVMGGDIPAMLLIEGLLRFVPGIVGKEESVQLDSFSGAFVDYPEYTRPIVWKGVTVPEIIRSGNHAAIESWRQEQAAQLTVKKHFNWLRSVSTTQAERTLVKKYIPHHYVALMHNDMMLKEGRIGPTSVTSIDIHDIARSSTTYGLKNFFVVTNLKDQQKMVQKMLSFWVDEKIGGDYNNKRHHAVLSVRLENELDDVIMAIEKKEGKKPLIIGTSARQQDAQQAITYFDQEIVWQHDRPVLFLFGTGSGMSEKLLQRCDYMLPPLQSYYDFNHLSVRSAVAIILDKWLGVALQK</sequence>
<dbReference type="InterPro" id="IPR029028">
    <property type="entry name" value="Alpha/beta_knot_MTases"/>
</dbReference>
<evidence type="ECO:0000256" key="14">
    <source>
        <dbReference type="ARBA" id="ARBA00047783"/>
    </source>
</evidence>
<keyword evidence="10 15" id="KW-0949">S-adenosyl-L-methionine</keyword>
<dbReference type="InterPro" id="IPR019230">
    <property type="entry name" value="RNA_MeTrfase_C_dom"/>
</dbReference>
<dbReference type="Proteomes" id="UP000254834">
    <property type="component" value="Chromosome"/>
</dbReference>